<evidence type="ECO:0000313" key="3">
    <source>
        <dbReference type="Proteomes" id="UP000266841"/>
    </source>
</evidence>
<protein>
    <submittedName>
        <fullName evidence="2">Uncharacterized protein</fullName>
    </submittedName>
</protein>
<gene>
    <name evidence="2" type="ORF">THAOC_27882</name>
</gene>
<feature type="compositionally biased region" description="Polar residues" evidence="1">
    <location>
        <begin position="367"/>
        <end position="380"/>
    </location>
</feature>
<feature type="non-terminal residue" evidence="2">
    <location>
        <position position="1"/>
    </location>
</feature>
<accession>K0RGG8</accession>
<proteinExistence type="predicted"/>
<feature type="compositionally biased region" description="Low complexity" evidence="1">
    <location>
        <begin position="255"/>
        <end position="275"/>
    </location>
</feature>
<dbReference type="EMBL" id="AGNL01039209">
    <property type="protein sequence ID" value="EJK52808.1"/>
    <property type="molecule type" value="Genomic_DNA"/>
</dbReference>
<comment type="caution">
    <text evidence="2">The sequence shown here is derived from an EMBL/GenBank/DDBJ whole genome shotgun (WGS) entry which is preliminary data.</text>
</comment>
<name>K0RGG8_THAOC</name>
<evidence type="ECO:0000313" key="2">
    <source>
        <dbReference type="EMBL" id="EJK52808.1"/>
    </source>
</evidence>
<evidence type="ECO:0000256" key="1">
    <source>
        <dbReference type="SAM" id="MobiDB-lite"/>
    </source>
</evidence>
<feature type="region of interest" description="Disordered" evidence="1">
    <location>
        <begin position="200"/>
        <end position="401"/>
    </location>
</feature>
<organism evidence="2 3">
    <name type="scientific">Thalassiosira oceanica</name>
    <name type="common">Marine diatom</name>
    <dbReference type="NCBI Taxonomy" id="159749"/>
    <lineage>
        <taxon>Eukaryota</taxon>
        <taxon>Sar</taxon>
        <taxon>Stramenopiles</taxon>
        <taxon>Ochrophyta</taxon>
        <taxon>Bacillariophyta</taxon>
        <taxon>Coscinodiscophyceae</taxon>
        <taxon>Thalassiosirophycidae</taxon>
        <taxon>Thalassiosirales</taxon>
        <taxon>Thalassiosiraceae</taxon>
        <taxon>Thalassiosira</taxon>
    </lineage>
</organism>
<feature type="compositionally biased region" description="Basic and acidic residues" evidence="1">
    <location>
        <begin position="384"/>
        <end position="393"/>
    </location>
</feature>
<keyword evidence="3" id="KW-1185">Reference proteome</keyword>
<feature type="compositionally biased region" description="Basic and acidic residues" evidence="1">
    <location>
        <begin position="343"/>
        <end position="364"/>
    </location>
</feature>
<feature type="region of interest" description="Disordered" evidence="1">
    <location>
        <begin position="96"/>
        <end position="169"/>
    </location>
</feature>
<reference evidence="2 3" key="1">
    <citation type="journal article" date="2012" name="Genome Biol.">
        <title>Genome and low-iron response of an oceanic diatom adapted to chronic iron limitation.</title>
        <authorList>
            <person name="Lommer M."/>
            <person name="Specht M."/>
            <person name="Roy A.S."/>
            <person name="Kraemer L."/>
            <person name="Andreson R."/>
            <person name="Gutowska M.A."/>
            <person name="Wolf J."/>
            <person name="Bergner S.V."/>
            <person name="Schilhabel M.B."/>
            <person name="Klostermeier U.C."/>
            <person name="Beiko R.G."/>
            <person name="Rosenstiel P."/>
            <person name="Hippler M."/>
            <person name="Laroche J."/>
        </authorList>
    </citation>
    <scope>NUCLEOTIDE SEQUENCE [LARGE SCALE GENOMIC DNA]</scope>
    <source>
        <strain evidence="2 3">CCMP1005</strain>
    </source>
</reference>
<dbReference type="Proteomes" id="UP000266841">
    <property type="component" value="Unassembled WGS sequence"/>
</dbReference>
<sequence length="497" mass="53866">AVLDETAGRTVLQLDGAAPLLAAVGAGFDDVSLCKGYAAHYRTRLTDTDVFLQREVEDPYRVLETDGDFVEGPLPRSRDIQGGRLGPLSAVSSEVCRATPVPSAHEGQGDWQYNDAWPPSRGRAPRTPSVISVESAPSRDARRRSSTHDKRMTEADSEGRNGLDQSSSLSGEAAGVAAAMEELSRAAIVTREVSDAVSNILPRARGGPKRGGGPGLGASMPQALRMASPGRVVRRNVRSARAAERAGGPGVEFKTGPTSRCPRTPTPSTTRTPDSGAPGRAVALGSLRVGRADADPNSGRRGGGPPSSHTRRRLPGGRVPMPENEEQNRRARHRKSGTQNDGRGARRDPPEGSPSRGEETDGLSHRSCAQSNRVTVQQHARNLPGRDCRERRTGPVRSPPLVGAHATRWERRYKVPRQPWLPWPSRVWISEGGWEEFHGESPSFQFGPRWREARSFSVGFGRVESFCERDHAEVEKACLVEELCEIARVTVRAEDHG</sequence>
<feature type="compositionally biased region" description="Basic and acidic residues" evidence="1">
    <location>
        <begin position="146"/>
        <end position="161"/>
    </location>
</feature>
<dbReference type="AlphaFoldDB" id="K0RGG8"/>